<organism evidence="1 2">
    <name type="scientific">Vigna unguiculata</name>
    <name type="common">Cowpea</name>
    <dbReference type="NCBI Taxonomy" id="3917"/>
    <lineage>
        <taxon>Eukaryota</taxon>
        <taxon>Viridiplantae</taxon>
        <taxon>Streptophyta</taxon>
        <taxon>Embryophyta</taxon>
        <taxon>Tracheophyta</taxon>
        <taxon>Spermatophyta</taxon>
        <taxon>Magnoliopsida</taxon>
        <taxon>eudicotyledons</taxon>
        <taxon>Gunneridae</taxon>
        <taxon>Pentapetalae</taxon>
        <taxon>rosids</taxon>
        <taxon>fabids</taxon>
        <taxon>Fabales</taxon>
        <taxon>Fabaceae</taxon>
        <taxon>Papilionoideae</taxon>
        <taxon>50 kb inversion clade</taxon>
        <taxon>NPAAA clade</taxon>
        <taxon>indigoferoid/millettioid clade</taxon>
        <taxon>Phaseoleae</taxon>
        <taxon>Vigna</taxon>
    </lineage>
</organism>
<dbReference type="AlphaFoldDB" id="A0A4D6L8P4"/>
<gene>
    <name evidence="1" type="ORF">DEO72_LG2g5249</name>
</gene>
<evidence type="ECO:0000313" key="2">
    <source>
        <dbReference type="Proteomes" id="UP000501690"/>
    </source>
</evidence>
<dbReference type="EMBL" id="CP039346">
    <property type="protein sequence ID" value="QCD84891.1"/>
    <property type="molecule type" value="Genomic_DNA"/>
</dbReference>
<keyword evidence="2" id="KW-1185">Reference proteome</keyword>
<proteinExistence type="predicted"/>
<sequence length="134" mass="15156">MLFFPCKGEVERNVVWLEVMEEEEEESSQINSFSVKVSDGNLPSNTKMILGPGFIPPTQLLLFSFSQSSYFKSACPHASSCRAGEKYREGNSIIYLGKRLCHHFHQHLNECTSVTSVEGMHSVAAEKHMQKEKE</sequence>
<dbReference type="Proteomes" id="UP000501690">
    <property type="component" value="Linkage Group LG2"/>
</dbReference>
<name>A0A4D6L8P4_VIGUN</name>
<protein>
    <submittedName>
        <fullName evidence="1">Uncharacterized protein</fullName>
    </submittedName>
</protein>
<reference evidence="1 2" key="1">
    <citation type="submission" date="2019-04" db="EMBL/GenBank/DDBJ databases">
        <title>An improved genome assembly and genetic linkage map for asparagus bean, Vigna unguiculata ssp. sesquipedialis.</title>
        <authorList>
            <person name="Xia Q."/>
            <person name="Zhang R."/>
            <person name="Dong Y."/>
        </authorList>
    </citation>
    <scope>NUCLEOTIDE SEQUENCE [LARGE SCALE GENOMIC DNA]</scope>
    <source>
        <tissue evidence="1">Leaf</tissue>
    </source>
</reference>
<evidence type="ECO:0000313" key="1">
    <source>
        <dbReference type="EMBL" id="QCD84891.1"/>
    </source>
</evidence>
<accession>A0A4D6L8P4</accession>